<organism evidence="1 2">
    <name type="scientific">Deinococcus hopiensis KR-140</name>
    <dbReference type="NCBI Taxonomy" id="695939"/>
    <lineage>
        <taxon>Bacteria</taxon>
        <taxon>Thermotogati</taxon>
        <taxon>Deinococcota</taxon>
        <taxon>Deinococci</taxon>
        <taxon>Deinococcales</taxon>
        <taxon>Deinococcaceae</taxon>
        <taxon>Deinococcus</taxon>
    </lineage>
</organism>
<evidence type="ECO:0000313" key="2">
    <source>
        <dbReference type="Proteomes" id="UP000192582"/>
    </source>
</evidence>
<protein>
    <submittedName>
        <fullName evidence="1">Uncharacterized protein</fullName>
    </submittedName>
</protein>
<gene>
    <name evidence="1" type="ORF">SAMN00790413_03419</name>
</gene>
<dbReference type="AlphaFoldDB" id="A0A1W1UWE4"/>
<dbReference type="Proteomes" id="UP000192582">
    <property type="component" value="Unassembled WGS sequence"/>
</dbReference>
<dbReference type="EMBL" id="FWWU01000008">
    <property type="protein sequence ID" value="SMB85485.1"/>
    <property type="molecule type" value="Genomic_DNA"/>
</dbReference>
<reference evidence="1 2" key="1">
    <citation type="submission" date="2017-04" db="EMBL/GenBank/DDBJ databases">
        <authorList>
            <person name="Afonso C.L."/>
            <person name="Miller P.J."/>
            <person name="Scott M.A."/>
            <person name="Spackman E."/>
            <person name="Goraichik I."/>
            <person name="Dimitrov K.M."/>
            <person name="Suarez D.L."/>
            <person name="Swayne D.E."/>
        </authorList>
    </citation>
    <scope>NUCLEOTIDE SEQUENCE [LARGE SCALE GENOMIC DNA]</scope>
    <source>
        <strain evidence="1 2">KR-140</strain>
    </source>
</reference>
<dbReference type="STRING" id="695939.SAMN00790413_03419"/>
<evidence type="ECO:0000313" key="1">
    <source>
        <dbReference type="EMBL" id="SMB85485.1"/>
    </source>
</evidence>
<accession>A0A1W1UWE4</accession>
<name>A0A1W1UWE4_9DEIO</name>
<sequence length="63" mass="6749">MHTSDPRPQPQDLPVRAPYLTPQVIPLGAWSSVTLMLSVPSVPIGPGEGDLGLTNPFKRLMNG</sequence>
<keyword evidence="2" id="KW-1185">Reference proteome</keyword>
<proteinExistence type="predicted"/>